<dbReference type="Proteomes" id="UP000575068">
    <property type="component" value="Unassembled WGS sequence"/>
</dbReference>
<evidence type="ECO:0000313" key="2">
    <source>
        <dbReference type="Proteomes" id="UP000575068"/>
    </source>
</evidence>
<name>A0A840HYW2_9SPHN</name>
<evidence type="ECO:0000313" key="1">
    <source>
        <dbReference type="EMBL" id="MBB4642759.1"/>
    </source>
</evidence>
<accession>A0A840HYW2</accession>
<reference evidence="1 2" key="1">
    <citation type="submission" date="2020-08" db="EMBL/GenBank/DDBJ databases">
        <title>Genomic Encyclopedia of Type Strains, Phase IV (KMG-IV): sequencing the most valuable type-strain genomes for metagenomic binning, comparative biology and taxonomic classification.</title>
        <authorList>
            <person name="Goeker M."/>
        </authorList>
    </citation>
    <scope>NUCLEOTIDE SEQUENCE [LARGE SCALE GENOMIC DNA]</scope>
    <source>
        <strain evidence="1 2">DSM 7465</strain>
    </source>
</reference>
<keyword evidence="2" id="KW-1185">Reference proteome</keyword>
<sequence length="71" mass="7831">MPPTGVNRTPYPRIKPVLIGPPSPTVELVLIGPIWSVNQTPETVLIGPVPTRDFGVNRTPLTYRIPITLYL</sequence>
<proteinExistence type="predicted"/>
<gene>
    <name evidence="1" type="ORF">HNQ99_003095</name>
</gene>
<comment type="caution">
    <text evidence="1">The sequence shown here is derived from an EMBL/GenBank/DDBJ whole genome shotgun (WGS) entry which is preliminary data.</text>
</comment>
<protein>
    <submittedName>
        <fullName evidence="1">Uncharacterized protein</fullName>
    </submittedName>
</protein>
<dbReference type="AlphaFoldDB" id="A0A840HYW2"/>
<organism evidence="1 2">
    <name type="scientific">Rhizorhapis suberifaciens</name>
    <name type="common">corky root of lettuce</name>
    <dbReference type="NCBI Taxonomy" id="13656"/>
    <lineage>
        <taxon>Bacteria</taxon>
        <taxon>Pseudomonadati</taxon>
        <taxon>Pseudomonadota</taxon>
        <taxon>Alphaproteobacteria</taxon>
        <taxon>Sphingomonadales</taxon>
        <taxon>Sphingomonadaceae</taxon>
        <taxon>Rhizorhapis</taxon>
    </lineage>
</organism>
<dbReference type="EMBL" id="JACHOV010000014">
    <property type="protein sequence ID" value="MBB4642759.1"/>
    <property type="molecule type" value="Genomic_DNA"/>
</dbReference>